<protein>
    <recommendedName>
        <fullName evidence="6">GH16 domain-containing protein</fullName>
    </recommendedName>
</protein>
<dbReference type="Pfam" id="PF00722">
    <property type="entry name" value="Glyco_hydro_16"/>
    <property type="match status" value="1"/>
</dbReference>
<evidence type="ECO:0000313" key="7">
    <source>
        <dbReference type="EMBL" id="OJJ45245.1"/>
    </source>
</evidence>
<feature type="transmembrane region" description="Helical" evidence="4">
    <location>
        <begin position="613"/>
        <end position="632"/>
    </location>
</feature>
<dbReference type="SUPFAM" id="SSF49899">
    <property type="entry name" value="Concanavalin A-like lectins/glucanases"/>
    <property type="match status" value="1"/>
</dbReference>
<sequence length="877" mass="98999">MKLLLLILLATLSAASNVSSCSCGFYDATADLLFTDSTIVYFNETDSVPDDLLVQSFAHRHEHAWNDLYRQGAVESNAVVENSSLSLYCDPSDSNHLVRGASIRTARQDLFFGSFRASMTGPPWWHLGSALAMRLHHNETESWELDILNTDNSSQAWIPMLMRGVFANTWLGVNYSALIPDGIDPWTETEYRVDWTRDRLDYYVGNVLQMSYTKRKNGTIPSTPSALRFEHFSLGNEYTTQGPPTHRSQASLSWTRLFFNSSTATTDALAGCSLADACAMDDLQLRGSSSYTAASLDKWKQDHAPWKMRWIPMIIVIIFLALFVLLTVKTVIRRFSAPETVKTEDPASNEISSSSSIQSLPEYSSRVNTPAPQYQSPAMSRQASFIRKGSDIPPVPDITIAGIAEKTEPTTEREMTEKKTTETVKEMAETKTVKEMAETKTVKALQPQQRIDYLAGFISLSALLVTQNHFCLTFYPGAIETTSTHYRSEYWARMTIATFFLDPLWIGPFLMISTRFLVSNYLRTGNLANMAQKVVIRPFRLLVPVASIFLLEYFLMDSGAITWLQDLPSITWSGWPYTTVVANPGIFIDEVLQLAYLIPNAAPRITYNYCTGVLWTIPVQLQGAWQTLLALIMIRECKTPWKRFAMYAFCIANHWYALSWGSYYYSGLLLADLDMTFKYKKWLYANKLAYYPILNALILLALAGFGCDLASQWTGHQFATLENSWHPDVPTGLSMSQAGTSTYPDYYIPRLNALVSTVAMQAIVELSPAVQKILSAKVLQRLFPHIFTIYLIHGFIFWSVGSWAMVGLWGYGLPYWLCVLLVCCICYAALFACLPLLTPPIEMLGKRSTLRLWEHASSEPVRRRPTLFPFTEQIFTT</sequence>
<evidence type="ECO:0000256" key="1">
    <source>
        <dbReference type="ARBA" id="ARBA00004609"/>
    </source>
</evidence>
<dbReference type="CDD" id="cd00413">
    <property type="entry name" value="Glyco_hydrolase_16"/>
    <property type="match status" value="1"/>
</dbReference>
<keyword evidence="8" id="KW-1185">Reference proteome</keyword>
<dbReference type="GeneID" id="34616038"/>
<evidence type="ECO:0000313" key="8">
    <source>
        <dbReference type="Proteomes" id="UP000184188"/>
    </source>
</evidence>
<dbReference type="VEuPathDB" id="FungiDB:ASPZODRAFT_69398"/>
<keyword evidence="2" id="KW-1003">Cell membrane</keyword>
<keyword evidence="4" id="KW-1133">Transmembrane helix</keyword>
<reference evidence="8" key="1">
    <citation type="journal article" date="2017" name="Genome Biol.">
        <title>Comparative genomics reveals high biological diversity and specific adaptations in the industrially and medically important fungal genus Aspergillus.</title>
        <authorList>
            <person name="de Vries R.P."/>
            <person name="Riley R."/>
            <person name="Wiebenga A."/>
            <person name="Aguilar-Osorio G."/>
            <person name="Amillis S."/>
            <person name="Uchima C.A."/>
            <person name="Anderluh G."/>
            <person name="Asadollahi M."/>
            <person name="Askin M."/>
            <person name="Barry K."/>
            <person name="Battaglia E."/>
            <person name="Bayram O."/>
            <person name="Benocci T."/>
            <person name="Braus-Stromeyer S.A."/>
            <person name="Caldana C."/>
            <person name="Canovas D."/>
            <person name="Cerqueira G.C."/>
            <person name="Chen F."/>
            <person name="Chen W."/>
            <person name="Choi C."/>
            <person name="Clum A."/>
            <person name="Dos Santos R.A."/>
            <person name="Damasio A.R."/>
            <person name="Diallinas G."/>
            <person name="Emri T."/>
            <person name="Fekete E."/>
            <person name="Flipphi M."/>
            <person name="Freyberg S."/>
            <person name="Gallo A."/>
            <person name="Gournas C."/>
            <person name="Habgood R."/>
            <person name="Hainaut M."/>
            <person name="Harispe M.L."/>
            <person name="Henrissat B."/>
            <person name="Hilden K.S."/>
            <person name="Hope R."/>
            <person name="Hossain A."/>
            <person name="Karabika E."/>
            <person name="Karaffa L."/>
            <person name="Karanyi Z."/>
            <person name="Krasevec N."/>
            <person name="Kuo A."/>
            <person name="Kusch H."/>
            <person name="LaButti K."/>
            <person name="Lagendijk E.L."/>
            <person name="Lapidus A."/>
            <person name="Levasseur A."/>
            <person name="Lindquist E."/>
            <person name="Lipzen A."/>
            <person name="Logrieco A.F."/>
            <person name="MacCabe A."/>
            <person name="Maekelae M.R."/>
            <person name="Malavazi I."/>
            <person name="Melin P."/>
            <person name="Meyer V."/>
            <person name="Mielnichuk N."/>
            <person name="Miskei M."/>
            <person name="Molnar A.P."/>
            <person name="Mule G."/>
            <person name="Ngan C.Y."/>
            <person name="Orejas M."/>
            <person name="Orosz E."/>
            <person name="Ouedraogo J.P."/>
            <person name="Overkamp K.M."/>
            <person name="Park H.-S."/>
            <person name="Perrone G."/>
            <person name="Piumi F."/>
            <person name="Punt P.J."/>
            <person name="Ram A.F."/>
            <person name="Ramon A."/>
            <person name="Rauscher S."/>
            <person name="Record E."/>
            <person name="Riano-Pachon D.M."/>
            <person name="Robert V."/>
            <person name="Roehrig J."/>
            <person name="Ruller R."/>
            <person name="Salamov A."/>
            <person name="Salih N.S."/>
            <person name="Samson R.A."/>
            <person name="Sandor E."/>
            <person name="Sanguinetti M."/>
            <person name="Schuetze T."/>
            <person name="Sepcic K."/>
            <person name="Shelest E."/>
            <person name="Sherlock G."/>
            <person name="Sophianopoulou V."/>
            <person name="Squina F.M."/>
            <person name="Sun H."/>
            <person name="Susca A."/>
            <person name="Todd R.B."/>
            <person name="Tsang A."/>
            <person name="Unkles S.E."/>
            <person name="van de Wiele N."/>
            <person name="van Rossen-Uffink D."/>
            <person name="Oliveira J.V."/>
            <person name="Vesth T.C."/>
            <person name="Visser J."/>
            <person name="Yu J.-H."/>
            <person name="Zhou M."/>
            <person name="Andersen M.R."/>
            <person name="Archer D.B."/>
            <person name="Baker S.E."/>
            <person name="Benoit I."/>
            <person name="Brakhage A.A."/>
            <person name="Braus G.H."/>
            <person name="Fischer R."/>
            <person name="Frisvad J.C."/>
            <person name="Goldman G.H."/>
            <person name="Houbraken J."/>
            <person name="Oakley B."/>
            <person name="Pocsi I."/>
            <person name="Scazzocchio C."/>
            <person name="Seiboth B."/>
            <person name="vanKuyk P.A."/>
            <person name="Wortman J."/>
            <person name="Dyer P.S."/>
            <person name="Grigoriev I.V."/>
        </authorList>
    </citation>
    <scope>NUCLEOTIDE SEQUENCE [LARGE SCALE GENOMIC DNA]</scope>
    <source>
        <strain evidence="8">CBS 506.65</strain>
    </source>
</reference>
<dbReference type="PROSITE" id="PS51257">
    <property type="entry name" value="PROKAR_LIPOPROTEIN"/>
    <property type="match status" value="1"/>
</dbReference>
<organism evidence="7 8">
    <name type="scientific">Penicilliopsis zonata CBS 506.65</name>
    <dbReference type="NCBI Taxonomy" id="1073090"/>
    <lineage>
        <taxon>Eukaryota</taxon>
        <taxon>Fungi</taxon>
        <taxon>Dikarya</taxon>
        <taxon>Ascomycota</taxon>
        <taxon>Pezizomycotina</taxon>
        <taxon>Eurotiomycetes</taxon>
        <taxon>Eurotiomycetidae</taxon>
        <taxon>Eurotiales</taxon>
        <taxon>Aspergillaceae</taxon>
        <taxon>Penicilliopsis</taxon>
    </lineage>
</organism>
<comment type="subcellular location">
    <subcellularLocation>
        <location evidence="1">Cell membrane</location>
        <topology evidence="1">Lipid-anchor</topology>
        <topology evidence="1">GPI-anchor</topology>
    </subcellularLocation>
</comment>
<feature type="compositionally biased region" description="Low complexity" evidence="3">
    <location>
        <begin position="348"/>
        <end position="365"/>
    </location>
</feature>
<name>A0A1L9SDE7_9EURO</name>
<gene>
    <name evidence="7" type="ORF">ASPZODRAFT_69398</name>
</gene>
<feature type="chain" id="PRO_5013267888" description="GH16 domain-containing protein" evidence="5">
    <location>
        <begin position="16"/>
        <end position="877"/>
    </location>
</feature>
<dbReference type="InterPro" id="IPR000757">
    <property type="entry name" value="Beta-glucanase-like"/>
</dbReference>
<evidence type="ECO:0000256" key="3">
    <source>
        <dbReference type="SAM" id="MobiDB-lite"/>
    </source>
</evidence>
<dbReference type="Gene3D" id="2.60.120.200">
    <property type="match status" value="1"/>
</dbReference>
<accession>A0A1L9SDE7</accession>
<dbReference type="AlphaFoldDB" id="A0A1L9SDE7"/>
<dbReference type="EMBL" id="KV878345">
    <property type="protein sequence ID" value="OJJ45245.1"/>
    <property type="molecule type" value="Genomic_DNA"/>
</dbReference>
<feature type="transmembrane region" description="Helical" evidence="4">
    <location>
        <begin position="813"/>
        <end position="837"/>
    </location>
</feature>
<feature type="transmembrane region" description="Helical" evidence="4">
    <location>
        <begin position="688"/>
        <end position="707"/>
    </location>
</feature>
<evidence type="ECO:0000259" key="6">
    <source>
        <dbReference type="Pfam" id="PF00722"/>
    </source>
</evidence>
<dbReference type="GO" id="GO:0005975">
    <property type="term" value="P:carbohydrate metabolic process"/>
    <property type="evidence" value="ECO:0007669"/>
    <property type="project" value="InterPro"/>
</dbReference>
<dbReference type="OrthoDB" id="25131at2759"/>
<dbReference type="PANTHER" id="PTHR38121:SF2">
    <property type="entry name" value="ACYLTRANSFERASE 3 DOMAIN-CONTAINING PROTEIN"/>
    <property type="match status" value="1"/>
</dbReference>
<feature type="domain" description="GH16" evidence="6">
    <location>
        <begin position="80"/>
        <end position="242"/>
    </location>
</feature>
<evidence type="ECO:0000256" key="5">
    <source>
        <dbReference type="SAM" id="SignalP"/>
    </source>
</evidence>
<feature type="transmembrane region" description="Helical" evidence="4">
    <location>
        <begin position="644"/>
        <end position="665"/>
    </location>
</feature>
<evidence type="ECO:0000256" key="4">
    <source>
        <dbReference type="SAM" id="Phobius"/>
    </source>
</evidence>
<dbReference type="STRING" id="1073090.A0A1L9SDE7"/>
<keyword evidence="4" id="KW-0812">Transmembrane</keyword>
<feature type="transmembrane region" description="Helical" evidence="4">
    <location>
        <begin position="453"/>
        <end position="475"/>
    </location>
</feature>
<dbReference type="Proteomes" id="UP000184188">
    <property type="component" value="Unassembled WGS sequence"/>
</dbReference>
<proteinExistence type="predicted"/>
<keyword evidence="4" id="KW-0472">Membrane</keyword>
<feature type="region of interest" description="Disordered" evidence="3">
    <location>
        <begin position="339"/>
        <end position="380"/>
    </location>
</feature>
<evidence type="ECO:0000256" key="2">
    <source>
        <dbReference type="ARBA" id="ARBA00022475"/>
    </source>
</evidence>
<feature type="transmembrane region" description="Helical" evidence="4">
    <location>
        <begin position="495"/>
        <end position="518"/>
    </location>
</feature>
<dbReference type="InterPro" id="IPR013320">
    <property type="entry name" value="ConA-like_dom_sf"/>
</dbReference>
<feature type="signal peptide" evidence="5">
    <location>
        <begin position="1"/>
        <end position="15"/>
    </location>
</feature>
<feature type="transmembrane region" description="Helical" evidence="4">
    <location>
        <begin position="539"/>
        <end position="556"/>
    </location>
</feature>
<feature type="transmembrane region" description="Helical" evidence="4">
    <location>
        <begin position="310"/>
        <end position="328"/>
    </location>
</feature>
<dbReference type="GO" id="GO:0005886">
    <property type="term" value="C:plasma membrane"/>
    <property type="evidence" value="ECO:0007669"/>
    <property type="project" value="UniProtKB-SubCell"/>
</dbReference>
<feature type="transmembrane region" description="Helical" evidence="4">
    <location>
        <begin position="782"/>
        <end position="801"/>
    </location>
</feature>
<feature type="compositionally biased region" description="Polar residues" evidence="3">
    <location>
        <begin position="366"/>
        <end position="380"/>
    </location>
</feature>
<dbReference type="PANTHER" id="PTHR38121">
    <property type="entry name" value="GH16 DOMAIN-CONTAINING PROTEIN"/>
    <property type="match status" value="1"/>
</dbReference>
<dbReference type="RefSeq" id="XP_022579755.1">
    <property type="nucleotide sequence ID" value="XM_022729574.1"/>
</dbReference>
<keyword evidence="5" id="KW-0732">Signal</keyword>
<dbReference type="GO" id="GO:0004553">
    <property type="term" value="F:hydrolase activity, hydrolyzing O-glycosyl compounds"/>
    <property type="evidence" value="ECO:0007669"/>
    <property type="project" value="InterPro"/>
</dbReference>